<organism evidence="1 2">
    <name type="scientific">Frankliniella occidentalis</name>
    <name type="common">Western flower thrips</name>
    <name type="synonym">Euthrips occidentalis</name>
    <dbReference type="NCBI Taxonomy" id="133901"/>
    <lineage>
        <taxon>Eukaryota</taxon>
        <taxon>Metazoa</taxon>
        <taxon>Ecdysozoa</taxon>
        <taxon>Arthropoda</taxon>
        <taxon>Hexapoda</taxon>
        <taxon>Insecta</taxon>
        <taxon>Pterygota</taxon>
        <taxon>Neoptera</taxon>
        <taxon>Paraneoptera</taxon>
        <taxon>Thysanoptera</taxon>
        <taxon>Terebrantia</taxon>
        <taxon>Thripoidea</taxon>
        <taxon>Thripidae</taxon>
        <taxon>Frankliniella</taxon>
    </lineage>
</organism>
<dbReference type="RefSeq" id="XP_052126638.1">
    <property type="nucleotide sequence ID" value="XM_052270678.1"/>
</dbReference>
<sequence length="104" mass="11503">MDDCTGPLASLLRQMILALGDPLDPKDGRPRISILLRVLGFCRESKEVLQVMASRCRFVAKRFYPTYAALLALGAVSSFDHQTGVNQSLKGQKVQVTKKHTSLK</sequence>
<keyword evidence="1" id="KW-1185">Reference proteome</keyword>
<proteinExistence type="predicted"/>
<protein>
    <submittedName>
        <fullName evidence="2">Uncharacterized protein LOC127750111 isoform X2</fullName>
    </submittedName>
</protein>
<dbReference type="Proteomes" id="UP000504606">
    <property type="component" value="Unplaced"/>
</dbReference>
<reference evidence="2" key="1">
    <citation type="submission" date="2025-08" db="UniProtKB">
        <authorList>
            <consortium name="RefSeq"/>
        </authorList>
    </citation>
    <scope>IDENTIFICATION</scope>
    <source>
        <tissue evidence="2">Whole organism</tissue>
    </source>
</reference>
<gene>
    <name evidence="2" type="primary">LOC127750111</name>
</gene>
<name>A0A9C6UCN8_FRAOC</name>
<evidence type="ECO:0000313" key="1">
    <source>
        <dbReference type="Proteomes" id="UP000504606"/>
    </source>
</evidence>
<accession>A0A9C6UCN8</accession>
<dbReference type="AlphaFoldDB" id="A0A9C6UCN8"/>
<evidence type="ECO:0000313" key="2">
    <source>
        <dbReference type="RefSeq" id="XP_052126638.1"/>
    </source>
</evidence>
<dbReference type="GeneID" id="127750111"/>